<protein>
    <submittedName>
        <fullName evidence="4">DUF4232 domain-containing protein</fullName>
    </submittedName>
</protein>
<dbReference type="Pfam" id="PF14016">
    <property type="entry name" value="DUF4232"/>
    <property type="match status" value="1"/>
</dbReference>
<evidence type="ECO:0000259" key="3">
    <source>
        <dbReference type="Pfam" id="PF14016"/>
    </source>
</evidence>
<gene>
    <name evidence="4" type="ORF">FCH28_22635</name>
</gene>
<dbReference type="PROSITE" id="PS51257">
    <property type="entry name" value="PROKAR_LIPOPROTEIN"/>
    <property type="match status" value="1"/>
</dbReference>
<dbReference type="EMBL" id="SUMB01000008">
    <property type="protein sequence ID" value="TJZ50120.1"/>
    <property type="molecule type" value="Genomic_DNA"/>
</dbReference>
<comment type="caution">
    <text evidence="4">The sequence shown here is derived from an EMBL/GenBank/DDBJ whole genome shotgun (WGS) entry which is preliminary data.</text>
</comment>
<organism evidence="4 5">
    <name type="scientific">Streptomyces piniterrae</name>
    <dbReference type="NCBI Taxonomy" id="2571125"/>
    <lineage>
        <taxon>Bacteria</taxon>
        <taxon>Bacillati</taxon>
        <taxon>Actinomycetota</taxon>
        <taxon>Actinomycetes</taxon>
        <taxon>Kitasatosporales</taxon>
        <taxon>Streptomycetaceae</taxon>
        <taxon>Streptomyces</taxon>
    </lineage>
</organism>
<feature type="domain" description="DUF4232" evidence="3">
    <location>
        <begin position="88"/>
        <end position="167"/>
    </location>
</feature>
<evidence type="ECO:0000313" key="5">
    <source>
        <dbReference type="Proteomes" id="UP000308697"/>
    </source>
</evidence>
<evidence type="ECO:0000256" key="1">
    <source>
        <dbReference type="SAM" id="MobiDB-lite"/>
    </source>
</evidence>
<keyword evidence="5" id="KW-1185">Reference proteome</keyword>
<evidence type="ECO:0000313" key="4">
    <source>
        <dbReference type="EMBL" id="TJZ50120.1"/>
    </source>
</evidence>
<keyword evidence="2" id="KW-0732">Signal</keyword>
<evidence type="ECO:0000256" key="2">
    <source>
        <dbReference type="SAM" id="SignalP"/>
    </source>
</evidence>
<accession>A0A4U0N8M4</accession>
<proteinExistence type="predicted"/>
<feature type="region of interest" description="Disordered" evidence="1">
    <location>
        <begin position="28"/>
        <end position="51"/>
    </location>
</feature>
<dbReference type="OrthoDB" id="4218631at2"/>
<feature type="chain" id="PRO_5038391188" evidence="2">
    <location>
        <begin position="26"/>
        <end position="222"/>
    </location>
</feature>
<dbReference type="AlphaFoldDB" id="A0A4U0N8M4"/>
<dbReference type="RefSeq" id="WP_136741944.1">
    <property type="nucleotide sequence ID" value="NZ_SUMB01000008.1"/>
</dbReference>
<reference evidence="4 5" key="1">
    <citation type="submission" date="2019-04" db="EMBL/GenBank/DDBJ databases">
        <title>Streptomyces piniterrae sp. nov., a heliquinomycin-producing actinomycete isolated from rhizosphere soil of Pinus yunnanensis.</title>
        <authorList>
            <person name="Zhuang X."/>
            <person name="Zhao J."/>
        </authorList>
    </citation>
    <scope>NUCLEOTIDE SEQUENCE [LARGE SCALE GENOMIC DNA]</scope>
    <source>
        <strain evidence="5">jys28</strain>
    </source>
</reference>
<sequence>MTASRSRRRSAAYAALALALCGSLALTGCNSKSKKSKKTSSSSSSSSYKKKKHKIIGGGAAAGAGAGAAANRIVKCRPGSGTTITQASNPDMVILTFTNPSSSPCRLFHAPLVRFDNAAKPLPSMSGVPGELEYSKIDVPARGKAYAVIPTNTAAAKGTKKKTVDISFMGISEDSRPIGDLHLDFTQNSSSHHGYDISVGNTKVTTWVLNLKGAKVVAEHYK</sequence>
<dbReference type="InterPro" id="IPR025326">
    <property type="entry name" value="DUF4232"/>
</dbReference>
<feature type="signal peptide" evidence="2">
    <location>
        <begin position="1"/>
        <end position="25"/>
    </location>
</feature>
<name>A0A4U0N8M4_9ACTN</name>
<dbReference type="Proteomes" id="UP000308697">
    <property type="component" value="Unassembled WGS sequence"/>
</dbReference>